<organism evidence="3 4">
    <name type="scientific">Actinophytocola oryzae</name>
    <dbReference type="NCBI Taxonomy" id="502181"/>
    <lineage>
        <taxon>Bacteria</taxon>
        <taxon>Bacillati</taxon>
        <taxon>Actinomycetota</taxon>
        <taxon>Actinomycetes</taxon>
        <taxon>Pseudonocardiales</taxon>
        <taxon>Pseudonocardiaceae</taxon>
    </lineage>
</organism>
<proteinExistence type="inferred from homology"/>
<dbReference type="SUPFAM" id="SSF89796">
    <property type="entry name" value="CoA-transferase family III (CaiB/BaiF)"/>
    <property type="match status" value="1"/>
</dbReference>
<dbReference type="InterPro" id="IPR003673">
    <property type="entry name" value="CoA-Trfase_fam_III"/>
</dbReference>
<keyword evidence="4" id="KW-1185">Reference proteome</keyword>
<dbReference type="InterPro" id="IPR050509">
    <property type="entry name" value="CoA-transferase_III"/>
</dbReference>
<evidence type="ECO:0000313" key="3">
    <source>
        <dbReference type="EMBL" id="TDV56370.1"/>
    </source>
</evidence>
<accession>A0A4R7W1D5</accession>
<dbReference type="EMBL" id="SOCP01000002">
    <property type="protein sequence ID" value="TDV56370.1"/>
    <property type="molecule type" value="Genomic_DNA"/>
</dbReference>
<comment type="similarity">
    <text evidence="1">Belongs to the CoA-transferase III family.</text>
</comment>
<dbReference type="Pfam" id="PF02515">
    <property type="entry name" value="CoA_transf_3"/>
    <property type="match status" value="1"/>
</dbReference>
<dbReference type="InterPro" id="IPR023606">
    <property type="entry name" value="CoA-Trfase_III_dom_1_sf"/>
</dbReference>
<dbReference type="OrthoDB" id="9797653at2"/>
<evidence type="ECO:0000313" key="4">
    <source>
        <dbReference type="Proteomes" id="UP000294927"/>
    </source>
</evidence>
<comment type="caution">
    <text evidence="3">The sequence shown here is derived from an EMBL/GenBank/DDBJ whole genome shotgun (WGS) entry which is preliminary data.</text>
</comment>
<evidence type="ECO:0000256" key="1">
    <source>
        <dbReference type="ARBA" id="ARBA00008383"/>
    </source>
</evidence>
<dbReference type="InterPro" id="IPR044855">
    <property type="entry name" value="CoA-Trfase_III_dom3_sf"/>
</dbReference>
<dbReference type="PANTHER" id="PTHR48228:SF6">
    <property type="entry name" value="L-CARNITINE COA-TRANSFERASE"/>
    <property type="match status" value="1"/>
</dbReference>
<gene>
    <name evidence="3" type="ORF">CLV71_102437</name>
</gene>
<dbReference type="Gene3D" id="3.40.50.10540">
    <property type="entry name" value="Crotonobetainyl-coa:carnitine coa-transferase, domain 1"/>
    <property type="match status" value="1"/>
</dbReference>
<dbReference type="Proteomes" id="UP000294927">
    <property type="component" value="Unassembled WGS sequence"/>
</dbReference>
<dbReference type="Gene3D" id="3.30.1540.10">
    <property type="entry name" value="formyl-coa transferase, domain 3"/>
    <property type="match status" value="1"/>
</dbReference>
<dbReference type="GO" id="GO:0016740">
    <property type="term" value="F:transferase activity"/>
    <property type="evidence" value="ECO:0007669"/>
    <property type="project" value="UniProtKB-KW"/>
</dbReference>
<reference evidence="3 4" key="1">
    <citation type="submission" date="2019-03" db="EMBL/GenBank/DDBJ databases">
        <title>Genomic Encyclopedia of Archaeal and Bacterial Type Strains, Phase II (KMG-II): from individual species to whole genera.</title>
        <authorList>
            <person name="Goeker M."/>
        </authorList>
    </citation>
    <scope>NUCLEOTIDE SEQUENCE [LARGE SCALE GENOMIC DNA]</scope>
    <source>
        <strain evidence="3 4">DSM 45499</strain>
    </source>
</reference>
<dbReference type="PANTHER" id="PTHR48228">
    <property type="entry name" value="SUCCINYL-COA--D-CITRAMALATE COA-TRANSFERASE"/>
    <property type="match status" value="1"/>
</dbReference>
<name>A0A4R7W1D5_9PSEU</name>
<dbReference type="AlphaFoldDB" id="A0A4R7W1D5"/>
<keyword evidence="2 3" id="KW-0808">Transferase</keyword>
<sequence>MGVVTDRGVTDQGVTDQGVTKQGVTDQGVTDRGVTGQGPILEGLRVLDLSHQYSAALSASLLADLGASVIAVEHPTKTSIRTMLPRKGEQSMWWSVIQRGKRVVTLDINSERGREIAIQMAREADVICENFRPGTLERWHLGPADLTEAGVNAVMLRISGFGQTGPLRTRPGFGTIAEAISGFAHLNGEPDGPPTFPSSTLADGVAATFGAFGIMAALWGRANNGPPTGIEVVDMALFEGLFRIIPTQIAAYQQFGVAPLRPGNKLTSHGVLRNLFRSADGKWFVVSAVGPVAIRRILAAAECDAQMARIDEGVMTSDPTGVVEFLDECDALLHVWAAKWDWATLEKRLVEADAVHQQVFSADDIVADEQFQARGDLIEVPDDVLGPVLMQGVVPKFPSREHTVRRAGPARGADNDSVFAEFGLSAATITALRQDGVI</sequence>
<protein>
    <submittedName>
        <fullName evidence="3">Crotonobetainyl-CoA:carnitine CoA-transferase CaiB-like acyl-CoA transferase</fullName>
    </submittedName>
</protein>
<evidence type="ECO:0000256" key="2">
    <source>
        <dbReference type="ARBA" id="ARBA00022679"/>
    </source>
</evidence>